<dbReference type="AlphaFoldDB" id="A0A8T3BE29"/>
<protein>
    <submittedName>
        <fullName evidence="1">Uncharacterized protein</fullName>
    </submittedName>
</protein>
<evidence type="ECO:0000313" key="1">
    <source>
        <dbReference type="EMBL" id="KAI0510205.1"/>
    </source>
</evidence>
<reference evidence="1" key="1">
    <citation type="journal article" date="2022" name="Front. Genet.">
        <title>Chromosome-Scale Assembly of the Dendrobium nobile Genome Provides Insights Into the Molecular Mechanism of the Biosynthesis of the Medicinal Active Ingredient of Dendrobium.</title>
        <authorList>
            <person name="Xu Q."/>
            <person name="Niu S.-C."/>
            <person name="Li K.-L."/>
            <person name="Zheng P.-J."/>
            <person name="Zhang X.-J."/>
            <person name="Jia Y."/>
            <person name="Liu Y."/>
            <person name="Niu Y.-X."/>
            <person name="Yu L.-H."/>
            <person name="Chen D.-F."/>
            <person name="Zhang G.-Q."/>
        </authorList>
    </citation>
    <scope>NUCLEOTIDE SEQUENCE</scope>
    <source>
        <tissue evidence="1">Leaf</tissue>
    </source>
</reference>
<dbReference type="EMBL" id="JAGYWB010000009">
    <property type="protein sequence ID" value="KAI0510205.1"/>
    <property type="molecule type" value="Genomic_DNA"/>
</dbReference>
<organism evidence="1 2">
    <name type="scientific">Dendrobium nobile</name>
    <name type="common">Orchid</name>
    <dbReference type="NCBI Taxonomy" id="94219"/>
    <lineage>
        <taxon>Eukaryota</taxon>
        <taxon>Viridiplantae</taxon>
        <taxon>Streptophyta</taxon>
        <taxon>Embryophyta</taxon>
        <taxon>Tracheophyta</taxon>
        <taxon>Spermatophyta</taxon>
        <taxon>Magnoliopsida</taxon>
        <taxon>Liliopsida</taxon>
        <taxon>Asparagales</taxon>
        <taxon>Orchidaceae</taxon>
        <taxon>Epidendroideae</taxon>
        <taxon>Malaxideae</taxon>
        <taxon>Dendrobiinae</taxon>
        <taxon>Dendrobium</taxon>
    </lineage>
</organism>
<proteinExistence type="predicted"/>
<dbReference type="Proteomes" id="UP000829196">
    <property type="component" value="Unassembled WGS sequence"/>
</dbReference>
<keyword evidence="2" id="KW-1185">Reference proteome</keyword>
<comment type="caution">
    <text evidence="1">The sequence shown here is derived from an EMBL/GenBank/DDBJ whole genome shotgun (WGS) entry which is preliminary data.</text>
</comment>
<name>A0A8T3BE29_DENNO</name>
<accession>A0A8T3BE29</accession>
<evidence type="ECO:0000313" key="2">
    <source>
        <dbReference type="Proteomes" id="UP000829196"/>
    </source>
</evidence>
<sequence>MMAVLNADLNRRGSQNISKCPQISIKFKYFSNDLEDTPMMAVLNADINWRGFTNISNSTQMSIRIQTLQTPNFQIFKSEINPSITQSYIHSPSAIVCRGGQIKIYFSSQKS</sequence>
<gene>
    <name evidence="1" type="ORF">KFK09_010806</name>
</gene>